<sequence>MNKKNWILAFSLIGALVVVSVSGIALPFHFGTPVQAESNQVNNGYGGYGMMGGSNSGMMGGNSGMMGSQFGGNNGVDFRNKQSADRDMNDSLTNATVDKSGNTITYTGNAVKIVMLGGPDYADGKFVIGGLVNPDLKIPQGTKVTLEMINEDEGMPHGVEITSAAPPYDYMSMMQGGVYPGSFIHPVQEASSDQYPTATISFVADQAGTYYYICQYPGHAEKGMYGKIIIE</sequence>
<name>A0A498RBY8_9FIRM</name>
<dbReference type="AlphaFoldDB" id="A0A498RBY8"/>
<dbReference type="SUPFAM" id="SSF49503">
    <property type="entry name" value="Cupredoxins"/>
    <property type="match status" value="1"/>
</dbReference>
<evidence type="ECO:0000256" key="4">
    <source>
        <dbReference type="ARBA" id="ARBA00023008"/>
    </source>
</evidence>
<evidence type="ECO:0000256" key="3">
    <source>
        <dbReference type="ARBA" id="ARBA00022982"/>
    </source>
</evidence>
<feature type="binding site" evidence="5">
    <location>
        <position position="214"/>
    </location>
    <ligand>
        <name>Cu cation</name>
        <dbReference type="ChEBI" id="CHEBI:23378"/>
    </ligand>
</feature>
<feature type="binding site" evidence="5">
    <location>
        <position position="224"/>
    </location>
    <ligand>
        <name>Cu cation</name>
        <dbReference type="ChEBI" id="CHEBI:23378"/>
    </ligand>
</feature>
<keyword evidence="8" id="KW-1185">Reference proteome</keyword>
<keyword evidence="4 5" id="KW-0186">Copper</keyword>
<feature type="binding site" evidence="5">
    <location>
        <position position="219"/>
    </location>
    <ligand>
        <name>Cu cation</name>
        <dbReference type="ChEBI" id="CHEBI:23378"/>
    </ligand>
</feature>
<dbReference type="Gene3D" id="2.60.40.420">
    <property type="entry name" value="Cupredoxins - blue copper proteins"/>
    <property type="match status" value="1"/>
</dbReference>
<dbReference type="EMBL" id="UPPP01000102">
    <property type="protein sequence ID" value="VBB08901.1"/>
    <property type="molecule type" value="Genomic_DNA"/>
</dbReference>
<dbReference type="InterPro" id="IPR008972">
    <property type="entry name" value="Cupredoxin"/>
</dbReference>
<evidence type="ECO:0000313" key="7">
    <source>
        <dbReference type="EMBL" id="VBB08901.1"/>
    </source>
</evidence>
<proteinExistence type="predicted"/>
<organism evidence="7 8">
    <name type="scientific">Lucifera butyrica</name>
    <dbReference type="NCBI Taxonomy" id="1351585"/>
    <lineage>
        <taxon>Bacteria</taxon>
        <taxon>Bacillati</taxon>
        <taxon>Bacillota</taxon>
        <taxon>Negativicutes</taxon>
        <taxon>Veillonellales</taxon>
        <taxon>Veillonellaceae</taxon>
        <taxon>Lucifera</taxon>
    </lineage>
</organism>
<dbReference type="PROSITE" id="PS00079">
    <property type="entry name" value="MULTICOPPER_OXIDASE1"/>
    <property type="match status" value="1"/>
</dbReference>
<keyword evidence="2 5" id="KW-0479">Metal-binding</keyword>
<feature type="domain" description="Blue (type 1) copper" evidence="6">
    <location>
        <begin position="134"/>
        <end position="231"/>
    </location>
</feature>
<reference evidence="7 8" key="1">
    <citation type="submission" date="2018-06" db="EMBL/GenBank/DDBJ databases">
        <authorList>
            <person name="Strepis N."/>
        </authorList>
    </citation>
    <scope>NUCLEOTIDE SEQUENCE [LARGE SCALE GENOMIC DNA]</scope>
    <source>
        <strain evidence="7">LUCI</strain>
    </source>
</reference>
<comment type="cofactor">
    <cofactor evidence="5">
        <name>Cu cation</name>
        <dbReference type="ChEBI" id="CHEBI:23378"/>
    </cofactor>
    <text evidence="5">Binds 1 copper ion per subunit.</text>
</comment>
<dbReference type="GO" id="GO:0005507">
    <property type="term" value="F:copper ion binding"/>
    <property type="evidence" value="ECO:0007669"/>
    <property type="project" value="InterPro"/>
</dbReference>
<evidence type="ECO:0000256" key="1">
    <source>
        <dbReference type="ARBA" id="ARBA00022448"/>
    </source>
</evidence>
<dbReference type="PRINTS" id="PR00158">
    <property type="entry name" value="RUSTICYANIN"/>
</dbReference>
<dbReference type="InterPro" id="IPR033138">
    <property type="entry name" value="Cu_oxidase_CS"/>
</dbReference>
<gene>
    <name evidence="7" type="ORF">LUCI_4184</name>
</gene>
<dbReference type="InterPro" id="IPR000923">
    <property type="entry name" value="BlueCu_1"/>
</dbReference>
<dbReference type="PROSITE" id="PS00196">
    <property type="entry name" value="COPPER_BLUE"/>
    <property type="match status" value="1"/>
</dbReference>
<dbReference type="RefSeq" id="WP_122629740.1">
    <property type="nucleotide sequence ID" value="NZ_UPPP01000102.1"/>
</dbReference>
<keyword evidence="1" id="KW-0813">Transport</keyword>
<accession>A0A498RBY8</accession>
<dbReference type="InterPro" id="IPR001243">
    <property type="entry name" value="Rusticyanin"/>
</dbReference>
<dbReference type="GO" id="GO:0009055">
    <property type="term" value="F:electron transfer activity"/>
    <property type="evidence" value="ECO:0007669"/>
    <property type="project" value="InterPro"/>
</dbReference>
<dbReference type="Pfam" id="PF00127">
    <property type="entry name" value="Copper-bind"/>
    <property type="match status" value="1"/>
</dbReference>
<dbReference type="OrthoDB" id="9816061at2"/>
<dbReference type="Proteomes" id="UP000277811">
    <property type="component" value="Unassembled WGS sequence"/>
</dbReference>
<evidence type="ECO:0000256" key="5">
    <source>
        <dbReference type="PIRSR" id="PIRSR601243-1"/>
    </source>
</evidence>
<evidence type="ECO:0000313" key="8">
    <source>
        <dbReference type="Proteomes" id="UP000277811"/>
    </source>
</evidence>
<feature type="binding site" evidence="5">
    <location>
        <position position="157"/>
    </location>
    <ligand>
        <name>Cu cation</name>
        <dbReference type="ChEBI" id="CHEBI:23378"/>
    </ligand>
</feature>
<dbReference type="InterPro" id="IPR028871">
    <property type="entry name" value="BlueCu_1_BS"/>
</dbReference>
<evidence type="ECO:0000259" key="6">
    <source>
        <dbReference type="Pfam" id="PF00127"/>
    </source>
</evidence>
<protein>
    <submittedName>
        <fullName evidence="7">Type-1 copper (Blue) proteins signature</fullName>
    </submittedName>
</protein>
<evidence type="ECO:0000256" key="2">
    <source>
        <dbReference type="ARBA" id="ARBA00022723"/>
    </source>
</evidence>
<keyword evidence="3" id="KW-0249">Electron transport</keyword>